<evidence type="ECO:0000259" key="24">
    <source>
        <dbReference type="PROSITE" id="PS50011"/>
    </source>
</evidence>
<proteinExistence type="inferred from homology"/>
<evidence type="ECO:0000256" key="15">
    <source>
        <dbReference type="ARBA" id="ARBA00022989"/>
    </source>
</evidence>
<dbReference type="Gene3D" id="1.10.510.10">
    <property type="entry name" value="Transferase(Phosphotransferase) domain 1"/>
    <property type="match status" value="1"/>
</dbReference>
<dbReference type="InterPro" id="IPR013210">
    <property type="entry name" value="LRR_N_plant-typ"/>
</dbReference>
<keyword evidence="16 22" id="KW-0472">Membrane</keyword>
<keyword evidence="12 21" id="KW-0547">Nucleotide-binding</keyword>
<dbReference type="PROSITE" id="PS00107">
    <property type="entry name" value="PROTEIN_KINASE_ATP"/>
    <property type="match status" value="1"/>
</dbReference>
<dbReference type="FunFam" id="3.80.10.10:FF:000221">
    <property type="entry name" value="Leucine-rich repeat receptor-like protein kinase PXL1"/>
    <property type="match status" value="1"/>
</dbReference>
<dbReference type="EC" id="2.7.11.1" evidence="3"/>
<keyword evidence="13" id="KW-0418">Kinase</keyword>
<gene>
    <name evidence="25" type="ORF">URODEC1_LOCUS85295</name>
</gene>
<keyword evidence="11" id="KW-0677">Repeat</keyword>
<dbReference type="InterPro" id="IPR008271">
    <property type="entry name" value="Ser/Thr_kinase_AS"/>
</dbReference>
<evidence type="ECO:0000256" key="10">
    <source>
        <dbReference type="ARBA" id="ARBA00022729"/>
    </source>
</evidence>
<evidence type="ECO:0000256" key="19">
    <source>
        <dbReference type="ARBA" id="ARBA00047899"/>
    </source>
</evidence>
<feature type="signal peptide" evidence="23">
    <location>
        <begin position="1"/>
        <end position="28"/>
    </location>
</feature>
<protein>
    <recommendedName>
        <fullName evidence="3">non-specific serine/threonine protein kinase</fullName>
        <ecNumber evidence="3">2.7.11.1</ecNumber>
    </recommendedName>
</protein>
<evidence type="ECO:0000313" key="26">
    <source>
        <dbReference type="Proteomes" id="UP001497457"/>
    </source>
</evidence>
<dbReference type="CDD" id="cd14066">
    <property type="entry name" value="STKc_IRAK"/>
    <property type="match status" value="1"/>
</dbReference>
<keyword evidence="4" id="KW-1003">Cell membrane</keyword>
<evidence type="ECO:0000256" key="14">
    <source>
        <dbReference type="ARBA" id="ARBA00022840"/>
    </source>
</evidence>
<keyword evidence="26" id="KW-1185">Reference proteome</keyword>
<dbReference type="GO" id="GO:0005524">
    <property type="term" value="F:ATP binding"/>
    <property type="evidence" value="ECO:0007669"/>
    <property type="project" value="UniProtKB-UniRule"/>
</dbReference>
<dbReference type="PROSITE" id="PS00108">
    <property type="entry name" value="PROTEIN_KINASE_ST"/>
    <property type="match status" value="1"/>
</dbReference>
<comment type="subcellular location">
    <subcellularLocation>
        <location evidence="1">Cell membrane</location>
        <topology evidence="1">Single-pass membrane protein</topology>
    </subcellularLocation>
</comment>
<dbReference type="InterPro" id="IPR000719">
    <property type="entry name" value="Prot_kinase_dom"/>
</dbReference>
<dbReference type="FunFam" id="1.10.510.10:FF:000417">
    <property type="entry name" value="Leucine-rich repeat receptor-like protein kinase"/>
    <property type="match status" value="1"/>
</dbReference>
<evidence type="ECO:0000256" key="11">
    <source>
        <dbReference type="ARBA" id="ARBA00022737"/>
    </source>
</evidence>
<keyword evidence="5" id="KW-0723">Serine/threonine-protein kinase</keyword>
<keyword evidence="10 23" id="KW-0732">Signal</keyword>
<evidence type="ECO:0000256" key="23">
    <source>
        <dbReference type="SAM" id="SignalP"/>
    </source>
</evidence>
<sequence>MANPHLVRAMFPILSVFLFSFLLSRSSCEAAARDAEKAALLSLERDWGKPVALNWSSSNTDQCNWPGIICTDGFTTGISLAGFNLDKPIPSAICSFKNLVHIDLSNNHIPGLFPTALFNCSSLQHLDLSNNALVGFLPSNIHLLSKKLAYLNLASNNLSNSVPSSIGQLHGLRFLYLDRNLFSGSYPVELGNISTLEALSLDNNQFTPDRIRQQFGNLTNLESLWMSNMNIIGEIPDSLSKLTQLRLLDISSNKLSGKIPSWIWSFKNLEIVYLYDNSFHGQISDTVRATNLVEISISTNLLTGHIPEDFGKLKNLTLLSLYNNQLSGSIPNSIALLPMLQDVQLSDNSLCGVLPKELGAHSLIYSLNIAYNNLSGELPEGICTHKALDNIDLSGNSLSGDIPASLTSCSSLHAILLPNNRFTGTFPPGIWLLPKLTIIKVHDNAFTGSLPRELGPSVVDVSNNRFSGRLPATGTNLSYLSAANNLISGEIPTNLIDHAPLHVLILSQNKLSGLLPSRIWHKVSLRELDLSKNYLSGEIPDTVGEMASIYKIDLSENNLYGPIPSELAQLDPAFLNLSCNNLSGQIPLPFEKEGEGFDYSFLSNPALCSSNHFGDFPMCVTEHKHLRRSVIIFLVLGTIILMCTGLYCINKIRTFLTRKKNNDQSPQWKLTTFHSISFNAQDILYGITHGNLVGSGGSGKVYRISLDNRNRKIAVKKICNGERKDGILEKQFQAEIETLGSIRHANIVKLLGCISSSESKLLMYEYMEHGSLYDCLHQKNLTNTTERINWPLRMSIAIDAARGLSYMHHDCYPPIAHQDVKSSNILLDLEFKAKIADFGLARALVKSGEPESISAMVGSFGYMAPEFGSIRKINEKVDVYSFGVVLLELTTGRCATGEDGAHENLAQWAWRKFQEEGFQLMDVVDENIRDASYFHEVQLVFKLGLICTGTKPSLRPTMKEVLRVLQR</sequence>
<evidence type="ECO:0000256" key="1">
    <source>
        <dbReference type="ARBA" id="ARBA00004162"/>
    </source>
</evidence>
<dbReference type="InterPro" id="IPR017441">
    <property type="entry name" value="Protein_kinase_ATP_BS"/>
</dbReference>
<dbReference type="InterPro" id="IPR051716">
    <property type="entry name" value="Plant_RL_S/T_kinase"/>
</dbReference>
<dbReference type="FunFam" id="3.80.10.10:FF:000041">
    <property type="entry name" value="LRR receptor-like serine/threonine-protein kinase ERECTA"/>
    <property type="match status" value="2"/>
</dbReference>
<dbReference type="GO" id="GO:0004674">
    <property type="term" value="F:protein serine/threonine kinase activity"/>
    <property type="evidence" value="ECO:0007669"/>
    <property type="project" value="UniProtKB-KW"/>
</dbReference>
<keyword evidence="15 22" id="KW-1133">Transmembrane helix</keyword>
<dbReference type="PRINTS" id="PR00019">
    <property type="entry name" value="LEURICHRPT"/>
</dbReference>
<name>A0ABC9DH74_9POAL</name>
<evidence type="ECO:0000256" key="2">
    <source>
        <dbReference type="ARBA" id="ARBA00008684"/>
    </source>
</evidence>
<evidence type="ECO:0000256" key="4">
    <source>
        <dbReference type="ARBA" id="ARBA00022475"/>
    </source>
</evidence>
<dbReference type="Proteomes" id="UP001497457">
    <property type="component" value="Chromosome 33rd"/>
</dbReference>
<reference evidence="25 26" key="2">
    <citation type="submission" date="2024-10" db="EMBL/GenBank/DDBJ databases">
        <authorList>
            <person name="Ryan C."/>
        </authorList>
    </citation>
    <scope>NUCLEOTIDE SEQUENCE [LARGE SCALE GENOMIC DNA]</scope>
</reference>
<feature type="binding site" evidence="21">
    <location>
        <position position="717"/>
    </location>
    <ligand>
        <name>ATP</name>
        <dbReference type="ChEBI" id="CHEBI:30616"/>
    </ligand>
</feature>
<feature type="transmembrane region" description="Helical" evidence="22">
    <location>
        <begin position="630"/>
        <end position="649"/>
    </location>
</feature>
<keyword evidence="7" id="KW-0433">Leucine-rich repeat</keyword>
<evidence type="ECO:0000256" key="5">
    <source>
        <dbReference type="ARBA" id="ARBA00022527"/>
    </source>
</evidence>
<dbReference type="EMBL" id="OZ075143">
    <property type="protein sequence ID" value="CAL5038990.1"/>
    <property type="molecule type" value="Genomic_DNA"/>
</dbReference>
<comment type="catalytic activity">
    <reaction evidence="20">
        <text>L-seryl-[protein] + ATP = O-phospho-L-seryl-[protein] + ADP + H(+)</text>
        <dbReference type="Rhea" id="RHEA:17989"/>
        <dbReference type="Rhea" id="RHEA-COMP:9863"/>
        <dbReference type="Rhea" id="RHEA-COMP:11604"/>
        <dbReference type="ChEBI" id="CHEBI:15378"/>
        <dbReference type="ChEBI" id="CHEBI:29999"/>
        <dbReference type="ChEBI" id="CHEBI:30616"/>
        <dbReference type="ChEBI" id="CHEBI:83421"/>
        <dbReference type="ChEBI" id="CHEBI:456216"/>
        <dbReference type="EC" id="2.7.11.1"/>
    </reaction>
</comment>
<keyword evidence="14 21" id="KW-0067">ATP-binding</keyword>
<accession>A0ABC9DH74</accession>
<dbReference type="InterPro" id="IPR001611">
    <property type="entry name" value="Leu-rich_rpt"/>
</dbReference>
<dbReference type="PANTHER" id="PTHR48053:SF109">
    <property type="entry name" value="PROTEIN KINASE DOMAIN-CONTAINING PROTEIN"/>
    <property type="match status" value="1"/>
</dbReference>
<comment type="similarity">
    <text evidence="2">Belongs to the protein kinase superfamily. Ser/Thr protein kinase family.</text>
</comment>
<dbReference type="Pfam" id="PF00069">
    <property type="entry name" value="Pkinase"/>
    <property type="match status" value="1"/>
</dbReference>
<dbReference type="SUPFAM" id="SSF56112">
    <property type="entry name" value="Protein kinase-like (PK-like)"/>
    <property type="match status" value="1"/>
</dbReference>
<dbReference type="SMART" id="SM00220">
    <property type="entry name" value="S_TKc"/>
    <property type="match status" value="1"/>
</dbReference>
<dbReference type="AlphaFoldDB" id="A0ABC9DH74"/>
<keyword evidence="8" id="KW-0808">Transferase</keyword>
<dbReference type="Pfam" id="PF08263">
    <property type="entry name" value="LRRNT_2"/>
    <property type="match status" value="1"/>
</dbReference>
<dbReference type="InterPro" id="IPR003591">
    <property type="entry name" value="Leu-rich_rpt_typical-subtyp"/>
</dbReference>
<dbReference type="Pfam" id="PF23598">
    <property type="entry name" value="LRR_14"/>
    <property type="match status" value="1"/>
</dbReference>
<evidence type="ECO:0000256" key="21">
    <source>
        <dbReference type="PROSITE-ProRule" id="PRU10141"/>
    </source>
</evidence>
<dbReference type="SUPFAM" id="SSF52058">
    <property type="entry name" value="L domain-like"/>
    <property type="match status" value="2"/>
</dbReference>
<dbReference type="InterPro" id="IPR011009">
    <property type="entry name" value="Kinase-like_dom_sf"/>
</dbReference>
<dbReference type="PANTHER" id="PTHR48053">
    <property type="entry name" value="LEUCINE RICH REPEAT FAMILY PROTEIN, EXPRESSED"/>
    <property type="match status" value="1"/>
</dbReference>
<organism evidence="25 26">
    <name type="scientific">Urochloa decumbens</name>
    <dbReference type="NCBI Taxonomy" id="240449"/>
    <lineage>
        <taxon>Eukaryota</taxon>
        <taxon>Viridiplantae</taxon>
        <taxon>Streptophyta</taxon>
        <taxon>Embryophyta</taxon>
        <taxon>Tracheophyta</taxon>
        <taxon>Spermatophyta</taxon>
        <taxon>Magnoliopsida</taxon>
        <taxon>Liliopsida</taxon>
        <taxon>Poales</taxon>
        <taxon>Poaceae</taxon>
        <taxon>PACMAD clade</taxon>
        <taxon>Panicoideae</taxon>
        <taxon>Panicodae</taxon>
        <taxon>Paniceae</taxon>
        <taxon>Melinidinae</taxon>
        <taxon>Urochloa</taxon>
    </lineage>
</organism>
<evidence type="ECO:0000256" key="6">
    <source>
        <dbReference type="ARBA" id="ARBA00022553"/>
    </source>
</evidence>
<dbReference type="Gene3D" id="3.30.200.20">
    <property type="entry name" value="Phosphorylase Kinase, domain 1"/>
    <property type="match status" value="1"/>
</dbReference>
<feature type="chain" id="PRO_5044759945" description="non-specific serine/threonine protein kinase" evidence="23">
    <location>
        <begin position="29"/>
        <end position="967"/>
    </location>
</feature>
<dbReference type="PROSITE" id="PS51450">
    <property type="entry name" value="LRR"/>
    <property type="match status" value="1"/>
</dbReference>
<keyword evidence="9 22" id="KW-0812">Transmembrane</keyword>
<dbReference type="PROSITE" id="PS50011">
    <property type="entry name" value="PROTEIN_KINASE_DOM"/>
    <property type="match status" value="1"/>
</dbReference>
<keyword evidence="17" id="KW-0675">Receptor</keyword>
<feature type="domain" description="Protein kinase" evidence="24">
    <location>
        <begin position="687"/>
        <end position="967"/>
    </location>
</feature>
<dbReference type="Gene3D" id="3.80.10.10">
    <property type="entry name" value="Ribonuclease Inhibitor"/>
    <property type="match status" value="3"/>
</dbReference>
<keyword evidence="18" id="KW-0325">Glycoprotein</keyword>
<dbReference type="FunFam" id="3.80.10.10:FF:000095">
    <property type="entry name" value="LRR receptor-like serine/threonine-protein kinase GSO1"/>
    <property type="match status" value="1"/>
</dbReference>
<keyword evidence="6" id="KW-0597">Phosphoprotein</keyword>
<evidence type="ECO:0000256" key="18">
    <source>
        <dbReference type="ARBA" id="ARBA00023180"/>
    </source>
</evidence>
<dbReference type="InterPro" id="IPR032675">
    <property type="entry name" value="LRR_dom_sf"/>
</dbReference>
<evidence type="ECO:0000256" key="7">
    <source>
        <dbReference type="ARBA" id="ARBA00022614"/>
    </source>
</evidence>
<evidence type="ECO:0000256" key="13">
    <source>
        <dbReference type="ARBA" id="ARBA00022777"/>
    </source>
</evidence>
<dbReference type="Pfam" id="PF00560">
    <property type="entry name" value="LRR_1"/>
    <property type="match status" value="4"/>
</dbReference>
<evidence type="ECO:0000256" key="20">
    <source>
        <dbReference type="ARBA" id="ARBA00048679"/>
    </source>
</evidence>
<evidence type="ECO:0000256" key="16">
    <source>
        <dbReference type="ARBA" id="ARBA00023136"/>
    </source>
</evidence>
<evidence type="ECO:0000256" key="3">
    <source>
        <dbReference type="ARBA" id="ARBA00012513"/>
    </source>
</evidence>
<evidence type="ECO:0000256" key="9">
    <source>
        <dbReference type="ARBA" id="ARBA00022692"/>
    </source>
</evidence>
<dbReference type="SMART" id="SM00369">
    <property type="entry name" value="LRR_TYP"/>
    <property type="match status" value="6"/>
</dbReference>
<comment type="catalytic activity">
    <reaction evidence="19">
        <text>L-threonyl-[protein] + ATP = O-phospho-L-threonyl-[protein] + ADP + H(+)</text>
        <dbReference type="Rhea" id="RHEA:46608"/>
        <dbReference type="Rhea" id="RHEA-COMP:11060"/>
        <dbReference type="Rhea" id="RHEA-COMP:11605"/>
        <dbReference type="ChEBI" id="CHEBI:15378"/>
        <dbReference type="ChEBI" id="CHEBI:30013"/>
        <dbReference type="ChEBI" id="CHEBI:30616"/>
        <dbReference type="ChEBI" id="CHEBI:61977"/>
        <dbReference type="ChEBI" id="CHEBI:456216"/>
        <dbReference type="EC" id="2.7.11.1"/>
    </reaction>
</comment>
<evidence type="ECO:0000256" key="12">
    <source>
        <dbReference type="ARBA" id="ARBA00022741"/>
    </source>
</evidence>
<evidence type="ECO:0000256" key="17">
    <source>
        <dbReference type="ARBA" id="ARBA00023170"/>
    </source>
</evidence>
<dbReference type="InterPro" id="IPR055414">
    <property type="entry name" value="LRR_R13L4/SHOC2-like"/>
</dbReference>
<evidence type="ECO:0000313" key="25">
    <source>
        <dbReference type="EMBL" id="CAL5038990.1"/>
    </source>
</evidence>
<evidence type="ECO:0000256" key="8">
    <source>
        <dbReference type="ARBA" id="ARBA00022679"/>
    </source>
</evidence>
<evidence type="ECO:0000256" key="22">
    <source>
        <dbReference type="SAM" id="Phobius"/>
    </source>
</evidence>
<reference evidence="26" key="1">
    <citation type="submission" date="2024-06" db="EMBL/GenBank/DDBJ databases">
        <authorList>
            <person name="Ryan C."/>
        </authorList>
    </citation>
    <scope>NUCLEOTIDE SEQUENCE [LARGE SCALE GENOMIC DNA]</scope>
</reference>
<dbReference type="GO" id="GO:0005886">
    <property type="term" value="C:plasma membrane"/>
    <property type="evidence" value="ECO:0007669"/>
    <property type="project" value="UniProtKB-SubCell"/>
</dbReference>